<dbReference type="PANTHER" id="PTHR12345:SF3">
    <property type="entry name" value="PDZ DOMAIN-CONTAINING PROTEIN"/>
    <property type="match status" value="1"/>
</dbReference>
<accession>A0A183B7K1</accession>
<dbReference type="Gene3D" id="2.30.42.10">
    <property type="match status" value="1"/>
</dbReference>
<evidence type="ECO:0000259" key="2">
    <source>
        <dbReference type="PROSITE" id="PS50106"/>
    </source>
</evidence>
<evidence type="ECO:0000313" key="5">
    <source>
        <dbReference type="WBParaSite" id="ECPE_0001522601-mRNA-1"/>
    </source>
</evidence>
<dbReference type="OrthoDB" id="6242026at2759"/>
<feature type="domain" description="PDZ" evidence="2">
    <location>
        <begin position="104"/>
        <end position="172"/>
    </location>
</feature>
<dbReference type="InterPro" id="IPR001478">
    <property type="entry name" value="PDZ"/>
</dbReference>
<evidence type="ECO:0000313" key="3">
    <source>
        <dbReference type="EMBL" id="VDP92459.1"/>
    </source>
</evidence>
<proteinExistence type="predicted"/>
<dbReference type="PANTHER" id="PTHR12345">
    <property type="entry name" value="SYNTENIN RELATED"/>
    <property type="match status" value="1"/>
</dbReference>
<reference evidence="3 4" key="2">
    <citation type="submission" date="2018-11" db="EMBL/GenBank/DDBJ databases">
        <authorList>
            <consortium name="Pathogen Informatics"/>
        </authorList>
    </citation>
    <scope>NUCLEOTIDE SEQUENCE [LARGE SCALE GENOMIC DNA]</scope>
    <source>
        <strain evidence="3 4">Egypt</strain>
    </source>
</reference>
<dbReference type="Pfam" id="PF00595">
    <property type="entry name" value="PDZ"/>
    <property type="match status" value="1"/>
</dbReference>
<sequence>MSLYPTFEDLKVDGILKAQGQALLDSTQSSPESYAQLANFMGLTLDNFQYNEKGELVPRPQSVAPSTGNIPATPQAGAICAQTGSQAIIGFQECPPSIRPGVRRVVGCKDSRGRLGVQLIDVDKGVFVSLVQKDSPAALAGLCFGDQILSINGVVVAGMSGTKAMDLIRRAPVNGIEFVVRDRCVVYYNQV</sequence>
<evidence type="ECO:0000313" key="4">
    <source>
        <dbReference type="Proteomes" id="UP000272942"/>
    </source>
</evidence>
<dbReference type="AlphaFoldDB" id="A0A183B7K1"/>
<keyword evidence="1" id="KW-0677">Repeat</keyword>
<gene>
    <name evidence="3" type="ORF">ECPE_LOCUS15187</name>
</gene>
<dbReference type="GO" id="GO:0005737">
    <property type="term" value="C:cytoplasm"/>
    <property type="evidence" value="ECO:0007669"/>
    <property type="project" value="TreeGrafter"/>
</dbReference>
<dbReference type="SMART" id="SM00228">
    <property type="entry name" value="PDZ"/>
    <property type="match status" value="1"/>
</dbReference>
<dbReference type="InterPro" id="IPR036034">
    <property type="entry name" value="PDZ_sf"/>
</dbReference>
<keyword evidence="4" id="KW-1185">Reference proteome</keyword>
<organism evidence="5">
    <name type="scientific">Echinostoma caproni</name>
    <dbReference type="NCBI Taxonomy" id="27848"/>
    <lineage>
        <taxon>Eukaryota</taxon>
        <taxon>Metazoa</taxon>
        <taxon>Spiralia</taxon>
        <taxon>Lophotrochozoa</taxon>
        <taxon>Platyhelminthes</taxon>
        <taxon>Trematoda</taxon>
        <taxon>Digenea</taxon>
        <taxon>Plagiorchiida</taxon>
        <taxon>Echinostomata</taxon>
        <taxon>Echinostomatoidea</taxon>
        <taxon>Echinostomatidae</taxon>
        <taxon>Echinostoma</taxon>
    </lineage>
</organism>
<dbReference type="PROSITE" id="PS50106">
    <property type="entry name" value="PDZ"/>
    <property type="match status" value="1"/>
</dbReference>
<dbReference type="InterPro" id="IPR051230">
    <property type="entry name" value="APP-Binding"/>
</dbReference>
<protein>
    <submittedName>
        <fullName evidence="5">PDZ domain-containing protein</fullName>
    </submittedName>
</protein>
<dbReference type="GO" id="GO:0005886">
    <property type="term" value="C:plasma membrane"/>
    <property type="evidence" value="ECO:0007669"/>
    <property type="project" value="TreeGrafter"/>
</dbReference>
<dbReference type="SUPFAM" id="SSF50156">
    <property type="entry name" value="PDZ domain-like"/>
    <property type="match status" value="1"/>
</dbReference>
<dbReference type="EMBL" id="UZAN01059792">
    <property type="protein sequence ID" value="VDP92459.1"/>
    <property type="molecule type" value="Genomic_DNA"/>
</dbReference>
<name>A0A183B7K1_9TREM</name>
<reference evidence="5" key="1">
    <citation type="submission" date="2016-06" db="UniProtKB">
        <authorList>
            <consortium name="WormBaseParasite"/>
        </authorList>
    </citation>
    <scope>IDENTIFICATION</scope>
</reference>
<dbReference type="Proteomes" id="UP000272942">
    <property type="component" value="Unassembled WGS sequence"/>
</dbReference>
<evidence type="ECO:0000256" key="1">
    <source>
        <dbReference type="ARBA" id="ARBA00022737"/>
    </source>
</evidence>
<dbReference type="WBParaSite" id="ECPE_0001522601-mRNA-1">
    <property type="protein sequence ID" value="ECPE_0001522601-mRNA-1"/>
    <property type="gene ID" value="ECPE_0001522601"/>
</dbReference>